<dbReference type="RefSeq" id="XP_060432403.1">
    <property type="nucleotide sequence ID" value="XM_060566445.1"/>
</dbReference>
<dbReference type="Proteomes" id="UP001224890">
    <property type="component" value="Unassembled WGS sequence"/>
</dbReference>
<evidence type="ECO:0000313" key="3">
    <source>
        <dbReference type="Proteomes" id="UP001224890"/>
    </source>
</evidence>
<feature type="region of interest" description="Disordered" evidence="1">
    <location>
        <begin position="79"/>
        <end position="101"/>
    </location>
</feature>
<proteinExistence type="predicted"/>
<gene>
    <name evidence="2" type="ORF">BDP55DRAFT_27457</name>
</gene>
<name>A0AAJ0F0P4_9PEZI</name>
<dbReference type="EMBL" id="JAHMHR010000010">
    <property type="protein sequence ID" value="KAK1688708.1"/>
    <property type="molecule type" value="Genomic_DNA"/>
</dbReference>
<comment type="caution">
    <text evidence="2">The sequence shown here is derived from an EMBL/GenBank/DDBJ whole genome shotgun (WGS) entry which is preliminary data.</text>
</comment>
<organism evidence="2 3">
    <name type="scientific">Colletotrichum godetiae</name>
    <dbReference type="NCBI Taxonomy" id="1209918"/>
    <lineage>
        <taxon>Eukaryota</taxon>
        <taxon>Fungi</taxon>
        <taxon>Dikarya</taxon>
        <taxon>Ascomycota</taxon>
        <taxon>Pezizomycotina</taxon>
        <taxon>Sordariomycetes</taxon>
        <taxon>Hypocreomycetidae</taxon>
        <taxon>Glomerellales</taxon>
        <taxon>Glomerellaceae</taxon>
        <taxon>Colletotrichum</taxon>
        <taxon>Colletotrichum acutatum species complex</taxon>
    </lineage>
</organism>
<dbReference type="GeneID" id="85450971"/>
<keyword evidence="3" id="KW-1185">Reference proteome</keyword>
<dbReference type="AlphaFoldDB" id="A0AAJ0F0P4"/>
<sequence>MSRLALGGPPSLFLLLPEVACRICFSFFPSLIARHREFQQSGRTRRLVPASRSCTHIVHGFVVACELCHRRSNVVDEGFRTRRKASRRSTKQRGHPESAIL</sequence>
<accession>A0AAJ0F0P4</accession>
<reference evidence="2" key="1">
    <citation type="submission" date="2021-06" db="EMBL/GenBank/DDBJ databases">
        <title>Comparative genomics, transcriptomics and evolutionary studies reveal genomic signatures of adaptation to plant cell wall in hemibiotrophic fungi.</title>
        <authorList>
            <consortium name="DOE Joint Genome Institute"/>
            <person name="Baroncelli R."/>
            <person name="Diaz J.F."/>
            <person name="Benocci T."/>
            <person name="Peng M."/>
            <person name="Battaglia E."/>
            <person name="Haridas S."/>
            <person name="Andreopoulos W."/>
            <person name="Labutti K."/>
            <person name="Pangilinan J."/>
            <person name="Floch G.L."/>
            <person name="Makela M.R."/>
            <person name="Henrissat B."/>
            <person name="Grigoriev I.V."/>
            <person name="Crouch J.A."/>
            <person name="De Vries R.P."/>
            <person name="Sukno S.A."/>
            <person name="Thon M.R."/>
        </authorList>
    </citation>
    <scope>NUCLEOTIDE SEQUENCE</scope>
    <source>
        <strain evidence="2">CBS 193.32</strain>
    </source>
</reference>
<evidence type="ECO:0000256" key="1">
    <source>
        <dbReference type="SAM" id="MobiDB-lite"/>
    </source>
</evidence>
<protein>
    <submittedName>
        <fullName evidence="2">Uncharacterized protein</fullName>
    </submittedName>
</protein>
<feature type="compositionally biased region" description="Basic residues" evidence="1">
    <location>
        <begin position="81"/>
        <end position="93"/>
    </location>
</feature>
<evidence type="ECO:0000313" key="2">
    <source>
        <dbReference type="EMBL" id="KAK1688708.1"/>
    </source>
</evidence>